<feature type="domain" description="Response regulatory" evidence="8">
    <location>
        <begin position="3"/>
        <end position="119"/>
    </location>
</feature>
<dbReference type="SMART" id="SM00448">
    <property type="entry name" value="REC"/>
    <property type="match status" value="1"/>
</dbReference>
<dbReference type="PROSITE" id="PS50110">
    <property type="entry name" value="RESPONSE_REGULATORY"/>
    <property type="match status" value="1"/>
</dbReference>
<evidence type="ECO:0000313" key="10">
    <source>
        <dbReference type="Proteomes" id="UP001139150"/>
    </source>
</evidence>
<keyword evidence="3" id="KW-0805">Transcription regulation</keyword>
<evidence type="ECO:0000256" key="5">
    <source>
        <dbReference type="ARBA" id="ARBA00023163"/>
    </source>
</evidence>
<evidence type="ECO:0000256" key="3">
    <source>
        <dbReference type="ARBA" id="ARBA00023015"/>
    </source>
</evidence>
<keyword evidence="10" id="KW-1185">Reference proteome</keyword>
<name>A0A9X2A5I8_9BACI</name>
<evidence type="ECO:0000256" key="1">
    <source>
        <dbReference type="ARBA" id="ARBA00004496"/>
    </source>
</evidence>
<accession>A0A9X2A5I8</accession>
<dbReference type="InterPro" id="IPR058245">
    <property type="entry name" value="NreC/VraR/RcsB-like_REC"/>
</dbReference>
<dbReference type="AlphaFoldDB" id="A0A9X2A5I8"/>
<keyword evidence="2 6" id="KW-0597">Phosphoprotein</keyword>
<dbReference type="PRINTS" id="PR00038">
    <property type="entry name" value="HTHLUXR"/>
</dbReference>
<organism evidence="9 10">
    <name type="scientific">Halalkalibacter alkaliphilus</name>
    <dbReference type="NCBI Taxonomy" id="2917993"/>
    <lineage>
        <taxon>Bacteria</taxon>
        <taxon>Bacillati</taxon>
        <taxon>Bacillota</taxon>
        <taxon>Bacilli</taxon>
        <taxon>Bacillales</taxon>
        <taxon>Bacillaceae</taxon>
        <taxon>Halalkalibacter</taxon>
    </lineage>
</organism>
<dbReference type="InterPro" id="IPR039420">
    <property type="entry name" value="WalR-like"/>
</dbReference>
<dbReference type="InterPro" id="IPR001789">
    <property type="entry name" value="Sig_transdc_resp-reg_receiver"/>
</dbReference>
<dbReference type="RefSeq" id="WP_250094472.1">
    <property type="nucleotide sequence ID" value="NZ_JAKRYL010000001.1"/>
</dbReference>
<dbReference type="InterPro" id="IPR011006">
    <property type="entry name" value="CheY-like_superfamily"/>
</dbReference>
<dbReference type="GO" id="GO:0003677">
    <property type="term" value="F:DNA binding"/>
    <property type="evidence" value="ECO:0007669"/>
    <property type="project" value="UniProtKB-KW"/>
</dbReference>
<dbReference type="InterPro" id="IPR016032">
    <property type="entry name" value="Sig_transdc_resp-reg_C-effctor"/>
</dbReference>
<evidence type="ECO:0000256" key="6">
    <source>
        <dbReference type="PROSITE-ProRule" id="PRU00169"/>
    </source>
</evidence>
<comment type="caution">
    <text evidence="9">The sequence shown here is derived from an EMBL/GenBank/DDBJ whole genome shotgun (WGS) entry which is preliminary data.</text>
</comment>
<dbReference type="Pfam" id="PF00072">
    <property type="entry name" value="Response_reg"/>
    <property type="match status" value="1"/>
</dbReference>
<dbReference type="Gene3D" id="3.40.50.2300">
    <property type="match status" value="1"/>
</dbReference>
<evidence type="ECO:0000259" key="7">
    <source>
        <dbReference type="PROSITE" id="PS50043"/>
    </source>
</evidence>
<sequence>MIRILLAEDQVMVRQGLKMMVETDAEIKVTGEASHGKEAVSLCETQHFDVIIMDIRMPEMDGLEAARIIHSRWPDRKVLMLTTFNDDEYALEALKSGASGYMLKDAKPQELIKAIRSCLAGGLSLQDQVAAKVMPRLLNQQERTQDVNPTLTPRELDIIRRIGEGRSNKEISEELALSVGTIKNHITIILDKLELRDRTQIAIYAIRHNLV</sequence>
<dbReference type="Proteomes" id="UP001139150">
    <property type="component" value="Unassembled WGS sequence"/>
</dbReference>
<dbReference type="SMART" id="SM00421">
    <property type="entry name" value="HTH_LUXR"/>
    <property type="match status" value="1"/>
</dbReference>
<dbReference type="CDD" id="cd17535">
    <property type="entry name" value="REC_NarL-like"/>
    <property type="match status" value="1"/>
</dbReference>
<dbReference type="GO" id="GO:0005737">
    <property type="term" value="C:cytoplasm"/>
    <property type="evidence" value="ECO:0007669"/>
    <property type="project" value="UniProtKB-SubCell"/>
</dbReference>
<evidence type="ECO:0000313" key="9">
    <source>
        <dbReference type="EMBL" id="MCL7745531.1"/>
    </source>
</evidence>
<dbReference type="PANTHER" id="PTHR43214:SF40">
    <property type="entry name" value="TRANSCRIPTIONAL REGULATORY PROTEIN LNRK"/>
    <property type="match status" value="1"/>
</dbReference>
<dbReference type="CDD" id="cd06170">
    <property type="entry name" value="LuxR_C_like"/>
    <property type="match status" value="1"/>
</dbReference>
<feature type="modified residue" description="4-aspartylphosphate" evidence="6">
    <location>
        <position position="54"/>
    </location>
</feature>
<dbReference type="SUPFAM" id="SSF46894">
    <property type="entry name" value="C-terminal effector domain of the bipartite response regulators"/>
    <property type="match status" value="1"/>
</dbReference>
<dbReference type="GO" id="GO:0000160">
    <property type="term" value="P:phosphorelay signal transduction system"/>
    <property type="evidence" value="ECO:0007669"/>
    <property type="project" value="InterPro"/>
</dbReference>
<dbReference type="PANTHER" id="PTHR43214">
    <property type="entry name" value="TWO-COMPONENT RESPONSE REGULATOR"/>
    <property type="match status" value="1"/>
</dbReference>
<feature type="domain" description="HTH luxR-type" evidence="7">
    <location>
        <begin position="144"/>
        <end position="209"/>
    </location>
</feature>
<gene>
    <name evidence="9" type="ORF">MF646_00205</name>
</gene>
<keyword evidence="4" id="KW-0238">DNA-binding</keyword>
<dbReference type="InterPro" id="IPR000792">
    <property type="entry name" value="Tscrpt_reg_LuxR_C"/>
</dbReference>
<dbReference type="SUPFAM" id="SSF52172">
    <property type="entry name" value="CheY-like"/>
    <property type="match status" value="1"/>
</dbReference>
<dbReference type="Pfam" id="PF00196">
    <property type="entry name" value="GerE"/>
    <property type="match status" value="1"/>
</dbReference>
<dbReference type="EMBL" id="JAKRYL010000001">
    <property type="protein sequence ID" value="MCL7745531.1"/>
    <property type="molecule type" value="Genomic_DNA"/>
</dbReference>
<evidence type="ECO:0000256" key="2">
    <source>
        <dbReference type="ARBA" id="ARBA00022553"/>
    </source>
</evidence>
<dbReference type="PROSITE" id="PS50043">
    <property type="entry name" value="HTH_LUXR_2"/>
    <property type="match status" value="1"/>
</dbReference>
<reference evidence="9" key="1">
    <citation type="submission" date="2022-02" db="EMBL/GenBank/DDBJ databases">
        <title>Halalkalibacter sp. nov. isolated from Lonar Lake, India.</title>
        <authorList>
            <person name="Joshi A."/>
            <person name="Thite S."/>
            <person name="Lodha T."/>
        </authorList>
    </citation>
    <scope>NUCLEOTIDE SEQUENCE</scope>
    <source>
        <strain evidence="9">MEB205</strain>
    </source>
</reference>
<evidence type="ECO:0000256" key="4">
    <source>
        <dbReference type="ARBA" id="ARBA00023125"/>
    </source>
</evidence>
<dbReference type="GO" id="GO:0006355">
    <property type="term" value="P:regulation of DNA-templated transcription"/>
    <property type="evidence" value="ECO:0007669"/>
    <property type="project" value="InterPro"/>
</dbReference>
<comment type="subcellular location">
    <subcellularLocation>
        <location evidence="1">Cytoplasm</location>
    </subcellularLocation>
</comment>
<proteinExistence type="predicted"/>
<protein>
    <submittedName>
        <fullName evidence="9">Response regulator transcription factor</fullName>
    </submittedName>
</protein>
<evidence type="ECO:0000259" key="8">
    <source>
        <dbReference type="PROSITE" id="PS50110"/>
    </source>
</evidence>
<keyword evidence="5" id="KW-0804">Transcription</keyword>